<keyword evidence="6" id="KW-0408">Iron</keyword>
<dbReference type="PANTHER" id="PTHR43105:SF9">
    <property type="entry name" value="NADPH-FE(3+) OXIDOREDUCTASE SUBUNIT ALPHA"/>
    <property type="match status" value="1"/>
</dbReference>
<dbReference type="CDD" id="cd00207">
    <property type="entry name" value="fer2"/>
    <property type="match status" value="1"/>
</dbReference>
<evidence type="ECO:0000256" key="4">
    <source>
        <dbReference type="ARBA" id="ARBA00022723"/>
    </source>
</evidence>
<feature type="domain" description="4Fe-4S ferredoxin-type" evidence="10">
    <location>
        <begin position="172"/>
        <end position="206"/>
    </location>
</feature>
<feature type="domain" description="2Fe-2S ferredoxin-type" evidence="9">
    <location>
        <begin position="1"/>
        <end position="78"/>
    </location>
</feature>
<dbReference type="PROSITE" id="PS00198">
    <property type="entry name" value="4FE4S_FER_1"/>
    <property type="match status" value="1"/>
</dbReference>
<dbReference type="InterPro" id="IPR036010">
    <property type="entry name" value="2Fe-2S_ferredoxin-like_sf"/>
</dbReference>
<dbReference type="Pfam" id="PF10588">
    <property type="entry name" value="NADH-G_4Fe-4S_3"/>
    <property type="match status" value="1"/>
</dbReference>
<evidence type="ECO:0000259" key="12">
    <source>
        <dbReference type="PROSITE" id="PS51839"/>
    </source>
</evidence>
<dbReference type="Gene3D" id="3.30.70.20">
    <property type="match status" value="1"/>
</dbReference>
<dbReference type="InterPro" id="IPR009010">
    <property type="entry name" value="Asp_de-COase-like_dom_sf"/>
</dbReference>
<name>A0ABS5SBC9_9BACT</name>
<dbReference type="SUPFAM" id="SSF54292">
    <property type="entry name" value="2Fe-2S ferredoxin-like"/>
    <property type="match status" value="1"/>
</dbReference>
<dbReference type="InterPro" id="IPR000283">
    <property type="entry name" value="NADH_UbQ_OxRdtase_75kDa_su_CS"/>
</dbReference>
<dbReference type="InterPro" id="IPR054351">
    <property type="entry name" value="NADH_UbQ_OxRdtase_ferredoxin"/>
</dbReference>
<dbReference type="PROSITE" id="PS00932">
    <property type="entry name" value="MOLYBDOPTERIN_PROK_3"/>
    <property type="match status" value="1"/>
</dbReference>
<keyword evidence="2" id="KW-0004">4Fe-4S</keyword>
<dbReference type="Pfam" id="PF13510">
    <property type="entry name" value="Fer2_4"/>
    <property type="match status" value="1"/>
</dbReference>
<gene>
    <name evidence="13" type="ORF">KI810_06365</name>
</gene>
<dbReference type="Pfam" id="PF22117">
    <property type="entry name" value="Fer4_Nqo3"/>
    <property type="match status" value="1"/>
</dbReference>
<organism evidence="13 14">
    <name type="scientific">Geomobilimonas luticola</name>
    <dbReference type="NCBI Taxonomy" id="1114878"/>
    <lineage>
        <taxon>Bacteria</taxon>
        <taxon>Pseudomonadati</taxon>
        <taxon>Thermodesulfobacteriota</taxon>
        <taxon>Desulfuromonadia</taxon>
        <taxon>Geobacterales</taxon>
        <taxon>Geobacteraceae</taxon>
        <taxon>Geomobilimonas</taxon>
    </lineage>
</organism>
<dbReference type="EMBL" id="JAHCVK010000001">
    <property type="protein sequence ID" value="MBT0652672.1"/>
    <property type="molecule type" value="Genomic_DNA"/>
</dbReference>
<dbReference type="Gene3D" id="2.20.25.90">
    <property type="entry name" value="ADC-like domains"/>
    <property type="match status" value="1"/>
</dbReference>
<dbReference type="SUPFAM" id="SSF53706">
    <property type="entry name" value="Formate dehydrogenase/DMSO reductase, domains 1-3"/>
    <property type="match status" value="1"/>
</dbReference>
<feature type="domain" description="4Fe-4S Mo/W bis-MGD-type" evidence="11">
    <location>
        <begin position="215"/>
        <end position="270"/>
    </location>
</feature>
<reference evidence="13 14" key="1">
    <citation type="submission" date="2021-05" db="EMBL/GenBank/DDBJ databases">
        <title>The draft genome of Geobacter luticola JCM 17780.</title>
        <authorList>
            <person name="Xu Z."/>
            <person name="Masuda Y."/>
            <person name="Itoh H."/>
            <person name="Senoo K."/>
        </authorList>
    </citation>
    <scope>NUCLEOTIDE SEQUENCE [LARGE SCALE GENOMIC DNA]</scope>
    <source>
        <strain evidence="13 14">JCM 17780</strain>
    </source>
</reference>
<dbReference type="Pfam" id="PF00384">
    <property type="entry name" value="Molybdopterin"/>
    <property type="match status" value="1"/>
</dbReference>
<evidence type="ECO:0000259" key="10">
    <source>
        <dbReference type="PROSITE" id="PS51379"/>
    </source>
</evidence>
<dbReference type="Pfam" id="PF04879">
    <property type="entry name" value="Molybdop_Fe4S4"/>
    <property type="match status" value="1"/>
</dbReference>
<dbReference type="InterPro" id="IPR006656">
    <property type="entry name" value="Mopterin_OxRdtase"/>
</dbReference>
<evidence type="ECO:0000256" key="5">
    <source>
        <dbReference type="ARBA" id="ARBA00023002"/>
    </source>
</evidence>
<dbReference type="InterPro" id="IPR017896">
    <property type="entry name" value="4Fe4S_Fe-S-bd"/>
</dbReference>
<evidence type="ECO:0000256" key="2">
    <source>
        <dbReference type="ARBA" id="ARBA00022485"/>
    </source>
</evidence>
<comment type="cofactor">
    <cofactor evidence="8">
        <name>[2Fe-2S] cluster</name>
        <dbReference type="ChEBI" id="CHEBI:190135"/>
    </cofactor>
</comment>
<dbReference type="Gene3D" id="2.40.40.20">
    <property type="match status" value="1"/>
</dbReference>
<dbReference type="SMART" id="SM00929">
    <property type="entry name" value="NADH-G_4Fe-4S_3"/>
    <property type="match status" value="1"/>
</dbReference>
<protein>
    <submittedName>
        <fullName evidence="13">Molybdopterin-dependent oxidoreductase</fullName>
    </submittedName>
</protein>
<dbReference type="SUPFAM" id="SSF54862">
    <property type="entry name" value="4Fe-4S ferredoxins"/>
    <property type="match status" value="1"/>
</dbReference>
<accession>A0ABS5SBC9</accession>
<dbReference type="RefSeq" id="WP_214174592.1">
    <property type="nucleotide sequence ID" value="NZ_JAHCVK010000001.1"/>
</dbReference>
<dbReference type="SUPFAM" id="SSF50692">
    <property type="entry name" value="ADC-like"/>
    <property type="match status" value="1"/>
</dbReference>
<evidence type="ECO:0000256" key="3">
    <source>
        <dbReference type="ARBA" id="ARBA00022714"/>
    </source>
</evidence>
<dbReference type="Gene3D" id="3.40.50.740">
    <property type="match status" value="1"/>
</dbReference>
<evidence type="ECO:0000256" key="6">
    <source>
        <dbReference type="ARBA" id="ARBA00023004"/>
    </source>
</evidence>
<keyword evidence="3" id="KW-0001">2Fe-2S</keyword>
<dbReference type="InterPro" id="IPR006963">
    <property type="entry name" value="Mopterin_OxRdtase_4Fe-4S_dom"/>
</dbReference>
<evidence type="ECO:0000313" key="14">
    <source>
        <dbReference type="Proteomes" id="UP000756860"/>
    </source>
</evidence>
<comment type="cofactor">
    <cofactor evidence="1">
        <name>[4Fe-4S] cluster</name>
        <dbReference type="ChEBI" id="CHEBI:49883"/>
    </cofactor>
</comment>
<keyword evidence="5" id="KW-0560">Oxidoreductase</keyword>
<dbReference type="Proteomes" id="UP000756860">
    <property type="component" value="Unassembled WGS sequence"/>
</dbReference>
<dbReference type="PROSITE" id="PS00641">
    <property type="entry name" value="COMPLEX1_75K_1"/>
    <property type="match status" value="1"/>
</dbReference>
<evidence type="ECO:0000259" key="11">
    <source>
        <dbReference type="PROSITE" id="PS51669"/>
    </source>
</evidence>
<dbReference type="InterPro" id="IPR006655">
    <property type="entry name" value="Mopterin_OxRdtase_prok_CS"/>
</dbReference>
<dbReference type="PROSITE" id="PS51085">
    <property type="entry name" value="2FE2S_FER_2"/>
    <property type="match status" value="1"/>
</dbReference>
<dbReference type="Gene3D" id="3.10.20.740">
    <property type="match status" value="1"/>
</dbReference>
<evidence type="ECO:0000259" key="9">
    <source>
        <dbReference type="PROSITE" id="PS51085"/>
    </source>
</evidence>
<proteinExistence type="predicted"/>
<dbReference type="PROSITE" id="PS51669">
    <property type="entry name" value="4FE4S_MOW_BIS_MGD"/>
    <property type="match status" value="1"/>
</dbReference>
<dbReference type="Pfam" id="PF01568">
    <property type="entry name" value="Molydop_binding"/>
    <property type="match status" value="1"/>
</dbReference>
<dbReference type="PROSITE" id="PS51839">
    <property type="entry name" value="4FE4S_HC3"/>
    <property type="match status" value="1"/>
</dbReference>
<dbReference type="InterPro" id="IPR001041">
    <property type="entry name" value="2Fe-2S_ferredoxin-type"/>
</dbReference>
<dbReference type="PANTHER" id="PTHR43105">
    <property type="entry name" value="RESPIRATORY NITRATE REDUCTASE"/>
    <property type="match status" value="1"/>
</dbReference>
<evidence type="ECO:0000313" key="13">
    <source>
        <dbReference type="EMBL" id="MBT0652672.1"/>
    </source>
</evidence>
<dbReference type="PROSITE" id="PS51379">
    <property type="entry name" value="4FE4S_FER_2"/>
    <property type="match status" value="1"/>
</dbReference>
<dbReference type="Gene3D" id="3.40.228.10">
    <property type="entry name" value="Dimethylsulfoxide Reductase, domain 2"/>
    <property type="match status" value="1"/>
</dbReference>
<evidence type="ECO:0000256" key="1">
    <source>
        <dbReference type="ARBA" id="ARBA00001966"/>
    </source>
</evidence>
<keyword evidence="14" id="KW-1185">Reference proteome</keyword>
<evidence type="ECO:0000256" key="8">
    <source>
        <dbReference type="ARBA" id="ARBA00034078"/>
    </source>
</evidence>
<dbReference type="InterPro" id="IPR017900">
    <property type="entry name" value="4Fe4S_Fe_S_CS"/>
</dbReference>
<evidence type="ECO:0000256" key="7">
    <source>
        <dbReference type="ARBA" id="ARBA00023014"/>
    </source>
</evidence>
<feature type="domain" description="4Fe-4S His(Cys)3-ligated-type" evidence="12">
    <location>
        <begin position="78"/>
        <end position="117"/>
    </location>
</feature>
<sequence>MVTLTIDGRDVTVPKGSTILEAARQIGITIPTLCWLEKVSPTGACRICAVEIEGIDRTMTACNTPVKEGIKVTTQSEKLAEIRRKVMELMLVNHPLDCPVCDAAGECDLQNCTYGLQAAKPEYAANLERHKIRYDWPLIESDPNRCILCEKCVKVDHEVVGCDAIHVVNRGDSTIIDTVDGKPLNCEFCGNCVGVCPTGTLISKPFKFRGRPWSFTVTKSVCGFCSTGCQIEYHSRNNRVERVTSDDSTYNSGNLCINGRFGYSYLNAVGRLNAPLVGGAKSDWNGAMAFAVGKLQEIVKTHGGGAVAGIGSPRVTNEESFLFQKLLREGVGTGNIDSEARLGYAQTKTILWERLGSSGAGSSIDRLDRAGAILVVGCDLNAESTGMEYRVIKAATKNDAKLVLANPRAVKLKKYANVHLQNRPGAELALVSGLVKAIVDEGLENKEFVASRTSGFDTLKSSLAGQSLADLAAAAGVTEAELLDAARNLGGKADVAIVFGADVIRGVARSETVRAIADLALVLGAPAGEQGGVFPVEQKNNIQGMLDMGVSPDFLPGYKPAAAPGKDLWQIVEGIEQGSIKALYLLGCNPLVSFPENARIRAALAKLDLLIVQDIQSSDLSSMAHVVFPGAAAAEKSGSFTTPDNRIQCLNRAVTPPGEAREDWDILAEVYSRLTGKPHARNVAEVTAELKVETGIYDGSCQMNDGRCSGLIKAMPPAPSVYGFGTLPSIPPAVAGKQPFTLIVGAIGFHNGTMSTASENNLTVSAEGYIEIAAEDAARIGIADGARLKVSSPAGSMNGPAKVSNKLQPGILFAPHHFAGLNASALLPAGSSFVGVTVEKG</sequence>
<dbReference type="InterPro" id="IPR050123">
    <property type="entry name" value="Prok_molybdopt-oxidoreductase"/>
</dbReference>
<comment type="caution">
    <text evidence="13">The sequence shown here is derived from an EMBL/GenBank/DDBJ whole genome shotgun (WGS) entry which is preliminary data.</text>
</comment>
<keyword evidence="7" id="KW-0411">Iron-sulfur</keyword>
<dbReference type="InterPro" id="IPR006657">
    <property type="entry name" value="MoPterin_dinucl-bd_dom"/>
</dbReference>
<dbReference type="SMART" id="SM00926">
    <property type="entry name" value="Molybdop_Fe4S4"/>
    <property type="match status" value="1"/>
</dbReference>
<keyword evidence="4" id="KW-0479">Metal-binding</keyword>
<dbReference type="InterPro" id="IPR019574">
    <property type="entry name" value="NADH_UbQ_OxRdtase_Gsu_4Fe4S-bd"/>
</dbReference>